<name>B2BZW1_9CLOS</name>
<accession>B2BZW1</accession>
<dbReference type="OrthoDB" id="2873at10239"/>
<feature type="domain" description="RdRp catalytic" evidence="5">
    <location>
        <begin position="281"/>
        <end position="393"/>
    </location>
</feature>
<dbReference type="SUPFAM" id="SSF56672">
    <property type="entry name" value="DNA/RNA polymerases"/>
    <property type="match status" value="1"/>
</dbReference>
<proteinExistence type="predicted"/>
<evidence type="ECO:0000256" key="3">
    <source>
        <dbReference type="ARBA" id="ARBA00022695"/>
    </source>
</evidence>
<dbReference type="GeneID" id="6197829"/>
<keyword evidence="3" id="KW-0548">Nucleotidyltransferase</keyword>
<dbReference type="Pfam" id="PF00978">
    <property type="entry name" value="RdRP_2"/>
    <property type="match status" value="1"/>
</dbReference>
<organism evidence="6 7">
    <name type="scientific">Bean yellow disorder virus</name>
    <dbReference type="NCBI Taxonomy" id="267970"/>
    <lineage>
        <taxon>Viruses</taxon>
        <taxon>Riboviria</taxon>
        <taxon>Orthornavirae</taxon>
        <taxon>Kitrinoviricota</taxon>
        <taxon>Alsuviricetes</taxon>
        <taxon>Martellivirales</taxon>
        <taxon>Closteroviridae</taxon>
        <taxon>Crinivirus</taxon>
        <taxon>Crinivirus flavibetae</taxon>
    </lineage>
</organism>
<dbReference type="RefSeq" id="YP_001816770.1">
    <property type="nucleotide sequence ID" value="NC_010560.1"/>
</dbReference>
<keyword evidence="2" id="KW-0808">Transferase</keyword>
<dbReference type="InterPro" id="IPR001788">
    <property type="entry name" value="RNA-dep_RNA_pol_alsuvir"/>
</dbReference>
<evidence type="ECO:0000256" key="2">
    <source>
        <dbReference type="ARBA" id="ARBA00022679"/>
    </source>
</evidence>
<evidence type="ECO:0000256" key="1">
    <source>
        <dbReference type="ARBA" id="ARBA00022484"/>
    </source>
</evidence>
<dbReference type="GO" id="GO:0039694">
    <property type="term" value="P:viral RNA genome replication"/>
    <property type="evidence" value="ECO:0007669"/>
    <property type="project" value="InterPro"/>
</dbReference>
<protein>
    <submittedName>
        <fullName evidence="6">ORF1b</fullName>
    </submittedName>
</protein>
<dbReference type="InterPro" id="IPR043502">
    <property type="entry name" value="DNA/RNA_pol_sf"/>
</dbReference>
<dbReference type="PROSITE" id="PS50507">
    <property type="entry name" value="RDRP_SSRNA_POS"/>
    <property type="match status" value="1"/>
</dbReference>
<evidence type="ECO:0000259" key="5">
    <source>
        <dbReference type="PROSITE" id="PS50507"/>
    </source>
</evidence>
<evidence type="ECO:0000313" key="6">
    <source>
        <dbReference type="EMBL" id="ABY66960.1"/>
    </source>
</evidence>
<dbReference type="Proteomes" id="UP000201276">
    <property type="component" value="Genome"/>
</dbReference>
<dbReference type="EMBL" id="EU191904">
    <property type="protein sequence ID" value="ABY66960.1"/>
    <property type="molecule type" value="Genomic_RNA"/>
</dbReference>
<evidence type="ECO:0000256" key="4">
    <source>
        <dbReference type="ARBA" id="ARBA00022953"/>
    </source>
</evidence>
<sequence>MCRTISLRSTCLNSAFSVYTLWIDHPKAASCFSRPSASHFQSINDFMSLINNNLGAYEYIHRTLLFEYHDFELPYLEDIDIKMNKGKMYLPGEYIVSNLLGKGERARPNTWKQALISLSKRNFSAPRVNEKLDVLATAERLCQGLFRCFNFSKLYENYDPVVPDLNKLGEWLASRDGAKFGKLKASLNHTLLVDQFQPLKFMIKGDMKPKMDTSSYSAYDPPANIIYYKNVVNLFYSPLFLEIFDRICYCLSHKVIMYSGMNLETLADLIASNLTMPVNCYHTTEIDFRMFDKSQGTLFKVYEEVVYKTFKFSEEIYDNIKFTEYFTRYTGDCGVSGELGAQRRTGSPNTWLSNTLVTLGILMTEYNLDDMELILVSGDDSLIFSKNPLPNVTAEINRDFGFEAKFLMNSVPYFCSKFIYQDGGRLKVTPDAQRMFEKLSVPIRRRDFEEGTLLKERFISYKDLMRDYMKDTTCIHVDHMLAIRHGIPPMSSYAALCYIHCMFANMVAFRKIFDERFSVNI</sequence>
<dbReference type="InterPro" id="IPR047308">
    <property type="entry name" value="Closteroviridae_RdRp"/>
</dbReference>
<keyword evidence="7" id="KW-1185">Reference proteome</keyword>
<dbReference type="GO" id="GO:0003968">
    <property type="term" value="F:RNA-directed RNA polymerase activity"/>
    <property type="evidence" value="ECO:0007669"/>
    <property type="project" value="UniProtKB-KW"/>
</dbReference>
<keyword evidence="1" id="KW-0696">RNA-directed RNA polymerase</keyword>
<reference evidence="6 7" key="1">
    <citation type="journal article" date="2008" name="Arch. Virol.">
        <title>The complete nucleotide sequence and genome organization of bean yellow disorder virus, a new member of the genus Crinivirus.</title>
        <authorList>
            <person name="Martin G."/>
            <person name="Velasco L."/>
            <person name="Segundo E."/>
            <person name="Cuadrado I.M."/>
            <person name="Janssen D."/>
        </authorList>
    </citation>
    <scope>NUCLEOTIDE SEQUENCE [LARGE SCALE GENOMIC DNA]</scope>
    <source>
        <strain evidence="6">Bn-03</strain>
    </source>
</reference>
<dbReference type="CDD" id="cd23253">
    <property type="entry name" value="Closteroviridae_RdRp"/>
    <property type="match status" value="1"/>
</dbReference>
<dbReference type="InterPro" id="IPR007094">
    <property type="entry name" value="RNA-dir_pol_PSvirus"/>
</dbReference>
<keyword evidence="4" id="KW-0693">Viral RNA replication</keyword>
<dbReference type="GO" id="GO:0003723">
    <property type="term" value="F:RNA binding"/>
    <property type="evidence" value="ECO:0007669"/>
    <property type="project" value="InterPro"/>
</dbReference>
<evidence type="ECO:0000313" key="7">
    <source>
        <dbReference type="Proteomes" id="UP000201276"/>
    </source>
</evidence>
<dbReference type="KEGG" id="vg:6197829"/>
<dbReference type="GO" id="GO:0006351">
    <property type="term" value="P:DNA-templated transcription"/>
    <property type="evidence" value="ECO:0007669"/>
    <property type="project" value="InterPro"/>
</dbReference>